<sequence length="75" mass="8443">MKYRLNGGWFATCALSFIIIILLVEFGQSIPLVRRRRYSSLSEQTLAHHNRHKNAKSQSDDLNGLTSARVADGVL</sequence>
<evidence type="ECO:0000313" key="4">
    <source>
        <dbReference type="WBParaSite" id="PSAMB.scaffold6421size9537.g28517.t1"/>
    </source>
</evidence>
<accession>A0A914X849</accession>
<proteinExistence type="predicted"/>
<evidence type="ECO:0000256" key="1">
    <source>
        <dbReference type="SAM" id="MobiDB-lite"/>
    </source>
</evidence>
<protein>
    <submittedName>
        <fullName evidence="4">Uncharacterized protein</fullName>
    </submittedName>
</protein>
<name>A0A914X849_9BILA</name>
<evidence type="ECO:0000256" key="2">
    <source>
        <dbReference type="SAM" id="Phobius"/>
    </source>
</evidence>
<feature type="region of interest" description="Disordered" evidence="1">
    <location>
        <begin position="44"/>
        <end position="75"/>
    </location>
</feature>
<feature type="transmembrane region" description="Helical" evidence="2">
    <location>
        <begin position="6"/>
        <end position="27"/>
    </location>
</feature>
<evidence type="ECO:0000313" key="3">
    <source>
        <dbReference type="Proteomes" id="UP000887566"/>
    </source>
</evidence>
<keyword evidence="2" id="KW-0472">Membrane</keyword>
<dbReference type="WBParaSite" id="PSAMB.scaffold6421size9537.g28517.t1">
    <property type="protein sequence ID" value="PSAMB.scaffold6421size9537.g28517.t1"/>
    <property type="gene ID" value="PSAMB.scaffold6421size9537.g28517"/>
</dbReference>
<organism evidence="3 4">
    <name type="scientific">Plectus sambesii</name>
    <dbReference type="NCBI Taxonomy" id="2011161"/>
    <lineage>
        <taxon>Eukaryota</taxon>
        <taxon>Metazoa</taxon>
        <taxon>Ecdysozoa</taxon>
        <taxon>Nematoda</taxon>
        <taxon>Chromadorea</taxon>
        <taxon>Plectida</taxon>
        <taxon>Plectina</taxon>
        <taxon>Plectoidea</taxon>
        <taxon>Plectidae</taxon>
        <taxon>Plectus</taxon>
    </lineage>
</organism>
<feature type="compositionally biased region" description="Polar residues" evidence="1">
    <location>
        <begin position="56"/>
        <end position="66"/>
    </location>
</feature>
<keyword evidence="2" id="KW-1133">Transmembrane helix</keyword>
<dbReference type="AlphaFoldDB" id="A0A914X849"/>
<keyword evidence="3" id="KW-1185">Reference proteome</keyword>
<keyword evidence="2" id="KW-0812">Transmembrane</keyword>
<reference evidence="4" key="1">
    <citation type="submission" date="2022-11" db="UniProtKB">
        <authorList>
            <consortium name="WormBaseParasite"/>
        </authorList>
    </citation>
    <scope>IDENTIFICATION</scope>
</reference>
<dbReference type="Proteomes" id="UP000887566">
    <property type="component" value="Unplaced"/>
</dbReference>